<protein>
    <recommendedName>
        <fullName evidence="3">Phage protein</fullName>
    </recommendedName>
</protein>
<dbReference type="Proteomes" id="UP000071601">
    <property type="component" value="Unassembled WGS sequence"/>
</dbReference>
<evidence type="ECO:0000313" key="1">
    <source>
        <dbReference type="EMBL" id="CYX61315.1"/>
    </source>
</evidence>
<dbReference type="EMBL" id="FILR01000012">
    <property type="protein sequence ID" value="CYX61315.1"/>
    <property type="molecule type" value="Genomic_DNA"/>
</dbReference>
<comment type="caution">
    <text evidence="1">The sequence shown here is derived from an EMBL/GenBank/DDBJ whole genome shotgun (WGS) entry which is preliminary data.</text>
</comment>
<dbReference type="RefSeq" id="WP_044685114.1">
    <property type="nucleotide sequence ID" value="NZ_CEGZ01000034.1"/>
</dbReference>
<evidence type="ECO:0008006" key="3">
    <source>
        <dbReference type="Google" id="ProtNLM"/>
    </source>
</evidence>
<organism evidence="1 2">
    <name type="scientific">Streptococcus suis</name>
    <dbReference type="NCBI Taxonomy" id="1307"/>
    <lineage>
        <taxon>Bacteria</taxon>
        <taxon>Bacillati</taxon>
        <taxon>Bacillota</taxon>
        <taxon>Bacilli</taxon>
        <taxon>Lactobacillales</taxon>
        <taxon>Streptococcaceae</taxon>
        <taxon>Streptococcus</taxon>
    </lineage>
</organism>
<evidence type="ECO:0000313" key="2">
    <source>
        <dbReference type="Proteomes" id="UP000071601"/>
    </source>
</evidence>
<accession>A0AB33UBG4</accession>
<gene>
    <name evidence="1" type="ORF">ERS132525_01335</name>
</gene>
<reference evidence="1 2" key="1">
    <citation type="submission" date="2016-02" db="EMBL/GenBank/DDBJ databases">
        <authorList>
            <consortium name="Pathogen Informatics"/>
        </authorList>
    </citation>
    <scope>NUCLEOTIDE SEQUENCE [LARGE SCALE GENOMIC DNA]</scope>
    <source>
        <strain evidence="1 2">SS985</strain>
    </source>
</reference>
<sequence>MSLKQIKKHIARLDELTRQGGGMLLLTINPEKDGYSISYSVEGNSILLHGFPSRVEAWEKCDEIIEEHRPDWSMVFLDEWEREEDPELDRYLEKRKLKDVRRITFIDDIPLED</sequence>
<name>A0AB33UBG4_STRSU</name>
<dbReference type="AlphaFoldDB" id="A0AB33UBG4"/>
<proteinExistence type="predicted"/>